<evidence type="ECO:0000313" key="2">
    <source>
        <dbReference type="Proteomes" id="UP000694558"/>
    </source>
</evidence>
<accession>A0A8D3AGT9</accession>
<dbReference type="Proteomes" id="UP000694558">
    <property type="component" value="Chromosome 7"/>
</dbReference>
<name>A0A8D3AGT9_SCOMX</name>
<reference evidence="1" key="2">
    <citation type="submission" date="2025-08" db="UniProtKB">
        <authorList>
            <consortium name="Ensembl"/>
        </authorList>
    </citation>
    <scope>IDENTIFICATION</scope>
</reference>
<organism evidence="1 2">
    <name type="scientific">Scophthalmus maximus</name>
    <name type="common">Turbot</name>
    <name type="synonym">Psetta maxima</name>
    <dbReference type="NCBI Taxonomy" id="52904"/>
    <lineage>
        <taxon>Eukaryota</taxon>
        <taxon>Metazoa</taxon>
        <taxon>Chordata</taxon>
        <taxon>Craniata</taxon>
        <taxon>Vertebrata</taxon>
        <taxon>Euteleostomi</taxon>
        <taxon>Actinopterygii</taxon>
        <taxon>Neopterygii</taxon>
        <taxon>Teleostei</taxon>
        <taxon>Neoteleostei</taxon>
        <taxon>Acanthomorphata</taxon>
        <taxon>Carangaria</taxon>
        <taxon>Pleuronectiformes</taxon>
        <taxon>Pleuronectoidei</taxon>
        <taxon>Scophthalmidae</taxon>
        <taxon>Scophthalmus</taxon>
    </lineage>
</organism>
<proteinExistence type="predicted"/>
<dbReference type="Ensembl" id="ENSSMAT00000018259.2">
    <property type="protein sequence ID" value="ENSSMAP00000018039.2"/>
    <property type="gene ID" value="ENSSMAG00000011049.2"/>
</dbReference>
<evidence type="ECO:0000313" key="1">
    <source>
        <dbReference type="Ensembl" id="ENSSMAP00000018039.2"/>
    </source>
</evidence>
<dbReference type="AlphaFoldDB" id="A0A8D3AGT9"/>
<sequence>VKVRRTTLTWDCALAPKGFGDFLKIPLNIPPDSWEKEKSLFKKAQFDNMCPQRGEFSSFIQFEDIFQSGSVYRSIPLVSDVKWTSRKMSASE</sequence>
<reference evidence="1" key="1">
    <citation type="submission" date="2023-05" db="EMBL/GenBank/DDBJ databases">
        <title>High-quality long-read genome of Scophthalmus maximus.</title>
        <authorList>
            <person name="Lien S."/>
            <person name="Martinez P."/>
        </authorList>
    </citation>
    <scope>NUCLEOTIDE SEQUENCE [LARGE SCALE GENOMIC DNA]</scope>
</reference>
<protein>
    <submittedName>
        <fullName evidence="1">Uncharacterized protein</fullName>
    </submittedName>
</protein>
<dbReference type="GeneTree" id="ENSGT01010000229112"/>